<dbReference type="Pfam" id="PF07959">
    <property type="entry name" value="Fucose_pyrophosphorylase"/>
    <property type="match status" value="1"/>
</dbReference>
<accession>A0ABS5JYA7</accession>
<evidence type="ECO:0000256" key="3">
    <source>
        <dbReference type="ARBA" id="ARBA00022777"/>
    </source>
</evidence>
<evidence type="ECO:0000256" key="5">
    <source>
        <dbReference type="ARBA" id="ARBA00038121"/>
    </source>
</evidence>
<evidence type="ECO:0000256" key="1">
    <source>
        <dbReference type="ARBA" id="ARBA00022679"/>
    </source>
</evidence>
<feature type="domain" description="GDP-fucose pyrophosphorylase" evidence="7">
    <location>
        <begin position="69"/>
        <end position="434"/>
    </location>
</feature>
<gene>
    <name evidence="9" type="primary">fkp</name>
    <name evidence="9" type="ORF">KEM10_16180</name>
</gene>
<protein>
    <submittedName>
        <fullName evidence="9">Bifunctional fucokinase/L-fucose-1-P-guanylyltransferase</fullName>
    </submittedName>
</protein>
<evidence type="ECO:0000256" key="2">
    <source>
        <dbReference type="ARBA" id="ARBA00022741"/>
    </source>
</evidence>
<dbReference type="EMBL" id="JAGUCO010000015">
    <property type="protein sequence ID" value="MBS2099829.1"/>
    <property type="molecule type" value="Genomic_DNA"/>
</dbReference>
<keyword evidence="2" id="KW-0547">Nucleotide-binding</keyword>
<comment type="similarity">
    <text evidence="5">Belongs to the GHMP kinase family.</text>
</comment>
<dbReference type="PRINTS" id="PR00960">
    <property type="entry name" value="LMBPPROTEIN"/>
</dbReference>
<name>A0ABS5JYA7_9BACT</name>
<dbReference type="InterPro" id="IPR020568">
    <property type="entry name" value="Ribosomal_Su5_D2-typ_SF"/>
</dbReference>
<organism evidence="9 10">
    <name type="scientific">Carboxylicivirga linearis</name>
    <dbReference type="NCBI Taxonomy" id="1628157"/>
    <lineage>
        <taxon>Bacteria</taxon>
        <taxon>Pseudomonadati</taxon>
        <taxon>Bacteroidota</taxon>
        <taxon>Bacteroidia</taxon>
        <taxon>Marinilabiliales</taxon>
        <taxon>Marinilabiliaceae</taxon>
        <taxon>Carboxylicivirga</taxon>
    </lineage>
</organism>
<evidence type="ECO:0000313" key="10">
    <source>
        <dbReference type="Proteomes" id="UP000708576"/>
    </source>
</evidence>
<keyword evidence="3" id="KW-0418">Kinase</keyword>
<dbReference type="Proteomes" id="UP000708576">
    <property type="component" value="Unassembled WGS sequence"/>
</dbReference>
<feature type="domain" description="GHMP kinase N-terminal" evidence="6">
    <location>
        <begin position="699"/>
        <end position="768"/>
    </location>
</feature>
<proteinExistence type="inferred from homology"/>
<dbReference type="SUPFAM" id="SSF55060">
    <property type="entry name" value="GHMP Kinase, C-terminal domain"/>
    <property type="match status" value="1"/>
</dbReference>
<dbReference type="Gene3D" id="3.30.230.120">
    <property type="match status" value="1"/>
</dbReference>
<evidence type="ECO:0000259" key="6">
    <source>
        <dbReference type="Pfam" id="PF00288"/>
    </source>
</evidence>
<dbReference type="PANTHER" id="PTHR32463">
    <property type="entry name" value="L-FUCOSE KINASE"/>
    <property type="match status" value="1"/>
</dbReference>
<dbReference type="RefSeq" id="WP_212217070.1">
    <property type="nucleotide sequence ID" value="NZ_JAGUCO010000015.1"/>
</dbReference>
<dbReference type="InterPro" id="IPR052203">
    <property type="entry name" value="GHMP_Kinase-Related"/>
</dbReference>
<evidence type="ECO:0000259" key="7">
    <source>
        <dbReference type="Pfam" id="PF07959"/>
    </source>
</evidence>
<dbReference type="InterPro" id="IPR012887">
    <property type="entry name" value="GDP_fucose_pyrophosphorylase"/>
</dbReference>
<keyword evidence="4" id="KW-0067">ATP-binding</keyword>
<dbReference type="SUPFAM" id="SSF54211">
    <property type="entry name" value="Ribosomal protein S5 domain 2-like"/>
    <property type="match status" value="1"/>
</dbReference>
<dbReference type="NCBIfam" id="NF009948">
    <property type="entry name" value="PRK13412.1"/>
    <property type="match status" value="1"/>
</dbReference>
<keyword evidence="1" id="KW-0808">Transferase</keyword>
<dbReference type="PANTHER" id="PTHR32463:SF0">
    <property type="entry name" value="L-FUCOSE KINASE"/>
    <property type="match status" value="1"/>
</dbReference>
<evidence type="ECO:0000256" key="4">
    <source>
        <dbReference type="ARBA" id="ARBA00022840"/>
    </source>
</evidence>
<dbReference type="InterPro" id="IPR036554">
    <property type="entry name" value="GHMP_kinase_C_sf"/>
</dbReference>
<sequence length="952" mass="106717">MKYLLSLPENLVSVFHDITKHSTEEWFVASDPAGTKIGSGGGTAHLLAEHFRTQTQPSIEDYLGIEKKIIIHAGGQSRRLPAYAPAGKVLSPIPVFRWSRGQSLDQTLLDLQTPLLDKLMEASNENQNTLIASGDVMILADDLPFELPKADVVCLGIWVDQHLASRHGVFFTPRHNPQLLDFMLQKPSHQEIEELTGSHLFMMDIGVWILSDRAIELLMKKSGWTDNKFSKEIPDFYDLYSSFGTCLGDHPKQNDDEINELSVAILPLEKGEFYHFGTSRELITSTEKIQNRVQDQRNIWHNKVKAHPSLFVQNALTEISWNSNHKNIWIENSHIPSGWCLHHNHVLTGIPENNWNLDIPAGICIDIVPVGDDLICIRPYGIDDAFRGDLSDDSTLWMGQPFNSWLKDRGILFDDVDFGNTSDLQAANIFPLIKPENLNQDLINWLINSSNDETAKALWLNSERISADQISARANLARANQQRKQFRKINLTFLANNYSRSVFYQADLKKTAKEFAQNNLEIPAPIPETVSPMIRFRDYMFRSEVNKNKGQDGTVEEQKAFSLLQNIISESSEHKVVPQLNIYSDQIIWGRSPARLDLAGGWADTPPFCMQYGGSVMNLAVELNEQPPIQAYIRLSSEKKITLRSIDNGVSEVITSYEELANYNKVGSAFSIPKAALCLAGFHPDFCGLQFSSLEQQLNEFGGGFEISMLAAIPKGSGLGTSSILAATLLGTLADFASLSWDHQTICHRTLILEQLLTTGGGWQDQYGGILPGVKLLESEPGTQEKMNVRWLPDQVFTGTDYKENWLLYYTGITRVAKNVLQDIVSGMFLNEGQRLRTLQEIKQHAYRTADAIQRYDFEATGKMVRHSWKLNQMLDSGVNTAEVQKIVDQIDDLALGHKLLGAGGGGFMVICAKDPEAAARIKNTLTNNPINDRARFVKMDISQSGFRISRS</sequence>
<reference evidence="9 10" key="1">
    <citation type="journal article" date="2015" name="Int. J. Syst. Evol. Microbiol.">
        <title>Carboxylicivirga linearis sp. nov., isolated from a sea cucumber culture pond.</title>
        <authorList>
            <person name="Wang F.Q."/>
            <person name="Zhou Y.X."/>
            <person name="Lin X.Z."/>
            <person name="Chen G.J."/>
            <person name="Du Z.J."/>
        </authorList>
    </citation>
    <scope>NUCLEOTIDE SEQUENCE [LARGE SCALE GENOMIC DNA]</scope>
    <source>
        <strain evidence="9 10">FB218</strain>
    </source>
</reference>
<evidence type="ECO:0000259" key="8">
    <source>
        <dbReference type="Pfam" id="PF08544"/>
    </source>
</evidence>
<dbReference type="InterPro" id="IPR001174">
    <property type="entry name" value="HddA/FKP"/>
</dbReference>
<keyword evidence="10" id="KW-1185">Reference proteome</keyword>
<dbReference type="InterPro" id="IPR013750">
    <property type="entry name" value="GHMP_kinase_C_dom"/>
</dbReference>
<dbReference type="InterPro" id="IPR006204">
    <property type="entry name" value="GHMP_kinase_N_dom"/>
</dbReference>
<dbReference type="Pfam" id="PF08544">
    <property type="entry name" value="GHMP_kinases_C"/>
    <property type="match status" value="1"/>
</dbReference>
<feature type="domain" description="GHMP kinase C-terminal" evidence="8">
    <location>
        <begin position="851"/>
        <end position="928"/>
    </location>
</feature>
<comment type="caution">
    <text evidence="9">The sequence shown here is derived from an EMBL/GenBank/DDBJ whole genome shotgun (WGS) entry which is preliminary data.</text>
</comment>
<evidence type="ECO:0000313" key="9">
    <source>
        <dbReference type="EMBL" id="MBS2099829.1"/>
    </source>
</evidence>
<dbReference type="Pfam" id="PF00288">
    <property type="entry name" value="GHMP_kinases_N"/>
    <property type="match status" value="1"/>
</dbReference>